<evidence type="ECO:0000313" key="3">
    <source>
        <dbReference type="Proteomes" id="UP000192578"/>
    </source>
</evidence>
<accession>A0A1W0WB62</accession>
<reference evidence="3" key="1">
    <citation type="submission" date="2017-01" db="EMBL/GenBank/DDBJ databases">
        <title>Comparative genomics of anhydrobiosis in the tardigrade Hypsibius dujardini.</title>
        <authorList>
            <person name="Yoshida Y."/>
            <person name="Koutsovoulos G."/>
            <person name="Laetsch D."/>
            <person name="Stevens L."/>
            <person name="Kumar S."/>
            <person name="Horikawa D."/>
            <person name="Ishino K."/>
            <person name="Komine S."/>
            <person name="Tomita M."/>
            <person name="Blaxter M."/>
            <person name="Arakawa K."/>
        </authorList>
    </citation>
    <scope>NUCLEOTIDE SEQUENCE [LARGE SCALE GENOMIC DNA]</scope>
    <source>
        <strain evidence="3">Z151</strain>
    </source>
</reference>
<sequence length="258" mass="28869">MHLSGIMYFWMSAARKSILGGISFRLDVWAYSAVPVVFFALEFVMTISAGMIVYVSWTFLCIIYIMPGLMAAGGNDHPVVAPIPRPQRQAMARTKMLTACMLMEADTVGVIYDYNRARAGVAMAVEYVNDYVMIDGYYLRVLFRDIGPECSGKTHIVGHAMDLMQQSIRCDVYIGPGLILNDYADFYDIHHSAVLGGLGYSAPASVYTVTARISITYSTIADALLRFFKHFNYQQTLLFGRHFIDLIPANGHIGENYY</sequence>
<name>A0A1W0WB62_HYPEX</name>
<dbReference type="EMBL" id="MTYJ01000146">
    <property type="protein sequence ID" value="OQV12408.1"/>
    <property type="molecule type" value="Genomic_DNA"/>
</dbReference>
<feature type="transmembrane region" description="Helical" evidence="1">
    <location>
        <begin position="21"/>
        <end position="41"/>
    </location>
</feature>
<keyword evidence="3" id="KW-1185">Reference proteome</keyword>
<keyword evidence="1" id="KW-1133">Transmembrane helix</keyword>
<keyword evidence="1" id="KW-0812">Transmembrane</keyword>
<keyword evidence="1" id="KW-0472">Membrane</keyword>
<dbReference type="Gene3D" id="3.40.50.2300">
    <property type="match status" value="1"/>
</dbReference>
<evidence type="ECO:0000313" key="2">
    <source>
        <dbReference type="EMBL" id="OQV12408.1"/>
    </source>
</evidence>
<gene>
    <name evidence="2" type="ORF">BV898_13359</name>
</gene>
<evidence type="ECO:0008006" key="4">
    <source>
        <dbReference type="Google" id="ProtNLM"/>
    </source>
</evidence>
<organism evidence="2 3">
    <name type="scientific">Hypsibius exemplaris</name>
    <name type="common">Freshwater tardigrade</name>
    <dbReference type="NCBI Taxonomy" id="2072580"/>
    <lineage>
        <taxon>Eukaryota</taxon>
        <taxon>Metazoa</taxon>
        <taxon>Ecdysozoa</taxon>
        <taxon>Tardigrada</taxon>
        <taxon>Eutardigrada</taxon>
        <taxon>Parachela</taxon>
        <taxon>Hypsibioidea</taxon>
        <taxon>Hypsibiidae</taxon>
        <taxon>Hypsibius</taxon>
    </lineage>
</organism>
<comment type="caution">
    <text evidence="2">The sequence shown here is derived from an EMBL/GenBank/DDBJ whole genome shotgun (WGS) entry which is preliminary data.</text>
</comment>
<dbReference type="Proteomes" id="UP000192578">
    <property type="component" value="Unassembled WGS sequence"/>
</dbReference>
<protein>
    <recommendedName>
        <fullName evidence="4">Receptor ligand binding region domain-containing protein</fullName>
    </recommendedName>
</protein>
<proteinExistence type="predicted"/>
<dbReference type="InterPro" id="IPR028082">
    <property type="entry name" value="Peripla_BP_I"/>
</dbReference>
<dbReference type="AlphaFoldDB" id="A0A1W0WB62"/>
<feature type="transmembrane region" description="Helical" evidence="1">
    <location>
        <begin position="47"/>
        <end position="66"/>
    </location>
</feature>
<dbReference type="SUPFAM" id="SSF53822">
    <property type="entry name" value="Periplasmic binding protein-like I"/>
    <property type="match status" value="1"/>
</dbReference>
<evidence type="ECO:0000256" key="1">
    <source>
        <dbReference type="SAM" id="Phobius"/>
    </source>
</evidence>